<feature type="compositionally biased region" description="Acidic residues" evidence="1">
    <location>
        <begin position="573"/>
        <end position="595"/>
    </location>
</feature>
<dbReference type="PROSITE" id="PS50181">
    <property type="entry name" value="FBOX"/>
    <property type="match status" value="1"/>
</dbReference>
<name>A0A8H5SS01_9HYPO</name>
<feature type="region of interest" description="Disordered" evidence="1">
    <location>
        <begin position="571"/>
        <end position="597"/>
    </location>
</feature>
<evidence type="ECO:0000313" key="3">
    <source>
        <dbReference type="EMBL" id="KAF5657926.1"/>
    </source>
</evidence>
<dbReference type="Proteomes" id="UP000562682">
    <property type="component" value="Unassembled WGS sequence"/>
</dbReference>
<gene>
    <name evidence="3" type="ORF">FDENT_14157</name>
</gene>
<dbReference type="InterPro" id="IPR036047">
    <property type="entry name" value="F-box-like_dom_sf"/>
</dbReference>
<feature type="region of interest" description="Disordered" evidence="1">
    <location>
        <begin position="717"/>
        <end position="743"/>
    </location>
</feature>
<feature type="non-terminal residue" evidence="3">
    <location>
        <position position="1"/>
    </location>
</feature>
<proteinExistence type="predicted"/>
<evidence type="ECO:0000313" key="4">
    <source>
        <dbReference type="Proteomes" id="UP000562682"/>
    </source>
</evidence>
<keyword evidence="4" id="KW-1185">Reference proteome</keyword>
<evidence type="ECO:0000256" key="1">
    <source>
        <dbReference type="SAM" id="MobiDB-lite"/>
    </source>
</evidence>
<organism evidence="3 4">
    <name type="scientific">Fusarium denticulatum</name>
    <dbReference type="NCBI Taxonomy" id="48507"/>
    <lineage>
        <taxon>Eukaryota</taxon>
        <taxon>Fungi</taxon>
        <taxon>Dikarya</taxon>
        <taxon>Ascomycota</taxon>
        <taxon>Pezizomycotina</taxon>
        <taxon>Sordariomycetes</taxon>
        <taxon>Hypocreomycetidae</taxon>
        <taxon>Hypocreales</taxon>
        <taxon>Nectriaceae</taxon>
        <taxon>Fusarium</taxon>
        <taxon>Fusarium fujikuroi species complex</taxon>
    </lineage>
</organism>
<dbReference type="InterPro" id="IPR001810">
    <property type="entry name" value="F-box_dom"/>
</dbReference>
<dbReference type="SMART" id="SM00256">
    <property type="entry name" value="FBOX"/>
    <property type="match status" value="1"/>
</dbReference>
<protein>
    <recommendedName>
        <fullName evidence="2">F-box domain-containing protein</fullName>
    </recommendedName>
</protein>
<evidence type="ECO:0000259" key="2">
    <source>
        <dbReference type="PROSITE" id="PS50181"/>
    </source>
</evidence>
<comment type="caution">
    <text evidence="3">The sequence shown here is derived from an EMBL/GenBank/DDBJ whole genome shotgun (WGS) entry which is preliminary data.</text>
</comment>
<feature type="domain" description="F-box" evidence="2">
    <location>
        <begin position="43"/>
        <end position="90"/>
    </location>
</feature>
<dbReference type="EMBL" id="JAAOAK010000725">
    <property type="protein sequence ID" value="KAF5657926.1"/>
    <property type="molecule type" value="Genomic_DNA"/>
</dbReference>
<feature type="compositionally biased region" description="Polar residues" evidence="1">
    <location>
        <begin position="723"/>
        <end position="743"/>
    </location>
</feature>
<accession>A0A8H5SS01</accession>
<dbReference type="SUPFAM" id="SSF81383">
    <property type="entry name" value="F-box domain"/>
    <property type="match status" value="1"/>
</dbReference>
<dbReference type="Pfam" id="PF00646">
    <property type="entry name" value="F-box"/>
    <property type="match status" value="1"/>
</dbReference>
<sequence>MDENDKFLRASSRKEELDALFETLSPFDILYLRKKISETTITLAGLEKLPPEMICEILKYLNFDDYRACLAVSKGWKAKLGAKETMAQALHTFFPGLIPMNPHDHPQKLFSTELAKHLKWRYPHDSRTWTPWDLSTTNFFSRQTAAVHSQGVPWAFLYNKGKLVWQLSTNMIIIDDIRKANRERFAPLASAMRGARFQAAAISDHFLVLLELLPGLNKIHVAKMDTRGAWAEFTLPARLDHAYVDLRKMFFVTTNGKIFSYSWRESLQEIDLSGIGHPFGPQPGCYGLAQVLPHPQHDDVFFAVWALSHPARDLNLCTLKVVKFKDGKIVGTKTKAIRNPLQNPQEGCSELTRLAITFSARKSDDHGTYTLATYRFQGIDKRKLELCGCCEPKTLKGDWNVITFNLFTESFNDYEFLSADPDLRWNGDARAMQGQKNMKRLTDTHFWKGDLVIASSITFDELGPHEYAEYYTETHLETLRPLGRPLAPVPQWRPMRHADPGQVLRTTVFQDDDFVIVPSLGGLALYKPEKTAPNPGTLFDHTLPFHDMGQENLPLKFQFWQNARFIELKHAEDPEEEDEGGDDEDSDDGGDDGNEEGACAAHRRFDSRIISAVAAPVSHRRIVLSTGRSQEEQEFLEYHRLEDLLEPGNMLKPEDIQARPLPVPTLAAPAASLDEVNNRRRMVSTAGLSQEEQEDHRLEDLLKPVWPQTAAYPKAIGMEETWTGHSSPVQSQEKYPAESGSTG</sequence>
<dbReference type="CDD" id="cd09917">
    <property type="entry name" value="F-box_SF"/>
    <property type="match status" value="1"/>
</dbReference>
<reference evidence="3 4" key="1">
    <citation type="submission" date="2020-05" db="EMBL/GenBank/DDBJ databases">
        <title>Identification and distribution of gene clusters putatively required for synthesis of sphingolipid metabolism inhibitors in phylogenetically diverse species of the filamentous fungus Fusarium.</title>
        <authorList>
            <person name="Kim H.-S."/>
            <person name="Busman M."/>
            <person name="Brown D.W."/>
            <person name="Divon H."/>
            <person name="Uhlig S."/>
            <person name="Proctor R.H."/>
        </authorList>
    </citation>
    <scope>NUCLEOTIDE SEQUENCE [LARGE SCALE GENOMIC DNA]</scope>
    <source>
        <strain evidence="3 4">NRRL 25311</strain>
    </source>
</reference>
<dbReference type="AlphaFoldDB" id="A0A8H5SS01"/>